<gene>
    <name evidence="3" type="ORF">SAMN05216490_0904</name>
</gene>
<dbReference type="RefSeq" id="WP_091369753.1">
    <property type="nucleotide sequence ID" value="NZ_LT629740.1"/>
</dbReference>
<dbReference type="SUPFAM" id="SSF55021">
    <property type="entry name" value="ACT-like"/>
    <property type="match status" value="2"/>
</dbReference>
<evidence type="ECO:0000313" key="4">
    <source>
        <dbReference type="Proteomes" id="UP000199679"/>
    </source>
</evidence>
<dbReference type="AlphaFoldDB" id="A0A1H1R2G3"/>
<dbReference type="Proteomes" id="UP000199679">
    <property type="component" value="Chromosome I"/>
</dbReference>
<dbReference type="InterPro" id="IPR027795">
    <property type="entry name" value="CASTOR_ACT_dom"/>
</dbReference>
<name>A0A1H1R2G3_MUCMA</name>
<dbReference type="EMBL" id="LT629740">
    <property type="protein sequence ID" value="SDS29971.1"/>
    <property type="molecule type" value="Genomic_DNA"/>
</dbReference>
<evidence type="ECO:0000259" key="2">
    <source>
        <dbReference type="Pfam" id="PF13840"/>
    </source>
</evidence>
<reference evidence="3 4" key="1">
    <citation type="submission" date="2016-10" db="EMBL/GenBank/DDBJ databases">
        <authorList>
            <person name="de Groot N.N."/>
        </authorList>
    </citation>
    <scope>NUCLEOTIDE SEQUENCE [LARGE SCALE GENOMIC DNA]</scope>
    <source>
        <strain evidence="3 4">MP1X4</strain>
    </source>
</reference>
<keyword evidence="4" id="KW-1185">Reference proteome</keyword>
<organism evidence="3 4">
    <name type="scientific">Mucilaginibacter mallensis</name>
    <dbReference type="NCBI Taxonomy" id="652787"/>
    <lineage>
        <taxon>Bacteria</taxon>
        <taxon>Pseudomonadati</taxon>
        <taxon>Bacteroidota</taxon>
        <taxon>Sphingobacteriia</taxon>
        <taxon>Sphingobacteriales</taxon>
        <taxon>Sphingobacteriaceae</taxon>
        <taxon>Mucilaginibacter</taxon>
    </lineage>
</organism>
<evidence type="ECO:0000259" key="1">
    <source>
        <dbReference type="Pfam" id="PF10000"/>
    </source>
</evidence>
<proteinExistence type="predicted"/>
<dbReference type="Pfam" id="PF13840">
    <property type="entry name" value="ACT_7"/>
    <property type="match status" value="1"/>
</dbReference>
<dbReference type="OrthoDB" id="517867at2"/>
<dbReference type="PANTHER" id="PTHR39199">
    <property type="entry name" value="BLR5128 PROTEIN"/>
    <property type="match status" value="1"/>
</dbReference>
<protein>
    <submittedName>
        <fullName evidence="3">Uncharacterized protein</fullName>
    </submittedName>
</protein>
<feature type="domain" description="DUF2241" evidence="1">
    <location>
        <begin position="2"/>
        <end position="69"/>
    </location>
</feature>
<dbReference type="InterPro" id="IPR045865">
    <property type="entry name" value="ACT-like_dom_sf"/>
</dbReference>
<dbReference type="Pfam" id="PF10000">
    <property type="entry name" value="ACT_3"/>
    <property type="match status" value="1"/>
</dbReference>
<accession>A0A1H1R2G3</accession>
<sequence>MNGETDLNILLKNMTPLLHDGDYAFCTISSLANIDINEIIASFKETEGITLILKKETADRLKLDYSYIAAWITLTIHSSLEATGLTAAFATALANEGISCNVVAAYYHDHIFVAKKDAGRAMVALERLAGA</sequence>
<dbReference type="PANTHER" id="PTHR39199:SF1">
    <property type="entry name" value="BLR5128 PROTEIN"/>
    <property type="match status" value="1"/>
</dbReference>
<dbReference type="InterPro" id="IPR018717">
    <property type="entry name" value="DUF2241"/>
</dbReference>
<evidence type="ECO:0000313" key="3">
    <source>
        <dbReference type="EMBL" id="SDS29971.1"/>
    </source>
</evidence>
<feature type="domain" description="CASTOR ACT" evidence="2">
    <location>
        <begin position="70"/>
        <end position="126"/>
    </location>
</feature>
<dbReference type="Gene3D" id="3.30.2130.10">
    <property type="entry name" value="VC0802-like"/>
    <property type="match status" value="1"/>
</dbReference>
<dbReference type="STRING" id="652787.SAMN05216490_0904"/>